<evidence type="ECO:0000256" key="4">
    <source>
        <dbReference type="PROSITE-ProRule" id="PRU00723"/>
    </source>
</evidence>
<feature type="compositionally biased region" description="Polar residues" evidence="5">
    <location>
        <begin position="382"/>
        <end position="393"/>
    </location>
</feature>
<feature type="compositionally biased region" description="Basic and acidic residues" evidence="5">
    <location>
        <begin position="335"/>
        <end position="344"/>
    </location>
</feature>
<dbReference type="SMART" id="SM00356">
    <property type="entry name" value="ZnF_C3H1"/>
    <property type="match status" value="1"/>
</dbReference>
<keyword evidence="3 4" id="KW-0862">Zinc</keyword>
<evidence type="ECO:0000256" key="5">
    <source>
        <dbReference type="SAM" id="MobiDB-lite"/>
    </source>
</evidence>
<feature type="compositionally biased region" description="Polar residues" evidence="5">
    <location>
        <begin position="1"/>
        <end position="10"/>
    </location>
</feature>
<accession>A0A077R357</accession>
<feature type="region of interest" description="Disordered" evidence="5">
    <location>
        <begin position="552"/>
        <end position="583"/>
    </location>
</feature>
<proteinExistence type="predicted"/>
<feature type="zinc finger region" description="C3H1-type" evidence="4">
    <location>
        <begin position="394"/>
        <end position="421"/>
    </location>
</feature>
<evidence type="ECO:0000256" key="2">
    <source>
        <dbReference type="ARBA" id="ARBA00022771"/>
    </source>
</evidence>
<feature type="region of interest" description="Disordered" evidence="5">
    <location>
        <begin position="252"/>
        <end position="393"/>
    </location>
</feature>
<feature type="compositionally biased region" description="Basic and acidic residues" evidence="5">
    <location>
        <begin position="209"/>
        <end position="222"/>
    </location>
</feature>
<feature type="compositionally biased region" description="Acidic residues" evidence="5">
    <location>
        <begin position="357"/>
        <end position="366"/>
    </location>
</feature>
<feature type="compositionally biased region" description="Basic and acidic residues" evidence="5">
    <location>
        <begin position="265"/>
        <end position="277"/>
    </location>
</feature>
<feature type="region of interest" description="Disordered" evidence="5">
    <location>
        <begin position="512"/>
        <end position="534"/>
    </location>
</feature>
<dbReference type="EMBL" id="HG529499">
    <property type="protein sequence ID" value="CDI51364.1"/>
    <property type="molecule type" value="Genomic_DNA"/>
</dbReference>
<dbReference type="InterPro" id="IPR039136">
    <property type="entry name" value="NUFIP1-like"/>
</dbReference>
<reference evidence="7" key="1">
    <citation type="journal article" date="2014" name="Genome Biol. Evol.">
        <title>Gene Loss Rather Than Gene Gain Is Associated with a Host Jump from Monocots to Dicots in the Smut Fungus Melanopsichium pennsylvanicum.</title>
        <authorList>
            <person name="Sharma R."/>
            <person name="Mishra B."/>
            <person name="Runge F."/>
            <person name="Thines M."/>
        </authorList>
    </citation>
    <scope>NUCLEOTIDE SEQUENCE</scope>
    <source>
        <strain evidence="7">4</strain>
    </source>
</reference>
<keyword evidence="1 4" id="KW-0479">Metal-binding</keyword>
<evidence type="ECO:0000313" key="7">
    <source>
        <dbReference type="EMBL" id="CDI51364.1"/>
    </source>
</evidence>
<feature type="region of interest" description="Disordered" evidence="5">
    <location>
        <begin position="419"/>
        <end position="456"/>
    </location>
</feature>
<evidence type="ECO:0000256" key="3">
    <source>
        <dbReference type="ARBA" id="ARBA00022833"/>
    </source>
</evidence>
<feature type="compositionally biased region" description="Polar residues" evidence="5">
    <location>
        <begin position="554"/>
        <end position="563"/>
    </location>
</feature>
<evidence type="ECO:0000259" key="6">
    <source>
        <dbReference type="PROSITE" id="PS50103"/>
    </source>
</evidence>
<feature type="compositionally biased region" description="Acidic residues" evidence="5">
    <location>
        <begin position="174"/>
        <end position="208"/>
    </location>
</feature>
<name>A0A077R357_9BASI</name>
<dbReference type="PANTHER" id="PTHR13309:SF0">
    <property type="entry name" value="FMR1-INTERACTING PROTEIN NUFIP1"/>
    <property type="match status" value="1"/>
</dbReference>
<dbReference type="GO" id="GO:0003723">
    <property type="term" value="F:RNA binding"/>
    <property type="evidence" value="ECO:0007669"/>
    <property type="project" value="InterPro"/>
</dbReference>
<dbReference type="Pfam" id="PF18044">
    <property type="entry name" value="zf-CCCH_4"/>
    <property type="match status" value="1"/>
</dbReference>
<organism evidence="7">
    <name type="scientific">Melanopsichium pennsylvanicum 4</name>
    <dbReference type="NCBI Taxonomy" id="1398559"/>
    <lineage>
        <taxon>Eukaryota</taxon>
        <taxon>Fungi</taxon>
        <taxon>Dikarya</taxon>
        <taxon>Basidiomycota</taxon>
        <taxon>Ustilaginomycotina</taxon>
        <taxon>Ustilaginomycetes</taxon>
        <taxon>Ustilaginales</taxon>
        <taxon>Ustilaginaceae</taxon>
        <taxon>Melanopsichium</taxon>
    </lineage>
</organism>
<dbReference type="InterPro" id="IPR019496">
    <property type="entry name" value="NUFIP1_cons_dom"/>
</dbReference>
<dbReference type="AlphaFoldDB" id="A0A077R357"/>
<feature type="compositionally biased region" description="Low complexity" evidence="5">
    <location>
        <begin position="423"/>
        <end position="438"/>
    </location>
</feature>
<feature type="compositionally biased region" description="Basic and acidic residues" evidence="5">
    <location>
        <begin position="516"/>
        <end position="527"/>
    </location>
</feature>
<dbReference type="PANTHER" id="PTHR13309">
    <property type="entry name" value="NUCLEAR FRAGILE X MENTAL RETARDATION PROTEIN INTERACTING PROTEIN 1"/>
    <property type="match status" value="1"/>
</dbReference>
<dbReference type="GO" id="GO:0008270">
    <property type="term" value="F:zinc ion binding"/>
    <property type="evidence" value="ECO:0007669"/>
    <property type="project" value="UniProtKB-KW"/>
</dbReference>
<feature type="region of interest" description="Disordered" evidence="5">
    <location>
        <begin position="1"/>
        <end position="96"/>
    </location>
</feature>
<dbReference type="Gene3D" id="4.10.1000.10">
    <property type="entry name" value="Zinc finger, CCCH-type"/>
    <property type="match status" value="1"/>
</dbReference>
<dbReference type="InterPro" id="IPR000571">
    <property type="entry name" value="Znf_CCCH"/>
</dbReference>
<sequence length="766" mass="84226">MSGWTPSHGFNSRDVGRGGGGSGGRGRGRGRGRGSAPRGRGRGTFGQHRQSRDSGYGFRQSHPSSVFPSAGNSNGSLSCDYVDINPPSSSANASSEPFRCNFLTHSALALTLHKADRHLIYPEGGTEELKRLDPMLIAEQREQQRRLRQNQKRNTAPTSVRQRASGKTGKQFQNDEDEDSSSDGMDDDDSDANVSDSDDDSNLSDDDEQVARPKTKGDETARMFDGPPDATIAGLNIQLDSPELIAEWINQRKKRWPTQQVVQQKRKEREERQKRSEAIYGPRPQPHGKRSREEGPSAAAASPSLTTQAVAPEEKRVRTDASIGPTAVVDSGIARCEEQAKPSMDDDIEPVNNAGSDDSDLDDAPEEVSSKVAAPALAEESGPTSSQASTSNALDRRPICTHFLQGRCRYGVRCTKRHDMAPTTRSASSSSTQQQAAKPARRPHPRPPPVNPFDQPDLLRQLLRNEIEKHVDAVGQAVRFVVENGMLLHVETEEGQAEEQRKRREMIQVLAPNRTTHGEDEAQKSEDETTSSLAEEPALNEALIEGGMAVLNAKPSSSTSDNRASLYRPASPTLRPLSSLKFPPEPDPLIFLDPLRRDDPKPLLPSQLVRIAKDPVLRSILTPSTRLHPNGHKPKSLERAIVSLDALPTDQYRNAAIEMILGIACSSTNRSNPNGGLVVTSKDGRRKVSETDLFRMGLRVGGEEILAIKKLADRLSILLQSSLQLDEVGEADWALLTREQRDEMRRLHFDREAERLDKLRKLGIDV</sequence>
<dbReference type="PROSITE" id="PS50103">
    <property type="entry name" value="ZF_C3H1"/>
    <property type="match status" value="1"/>
</dbReference>
<evidence type="ECO:0000256" key="1">
    <source>
        <dbReference type="ARBA" id="ARBA00022723"/>
    </source>
</evidence>
<dbReference type="GO" id="GO:0005634">
    <property type="term" value="C:nucleus"/>
    <property type="evidence" value="ECO:0007669"/>
    <property type="project" value="TreeGrafter"/>
</dbReference>
<dbReference type="InterPro" id="IPR041367">
    <property type="entry name" value="Znf-CCCH_4"/>
</dbReference>
<feature type="compositionally biased region" description="Polar residues" evidence="5">
    <location>
        <begin position="61"/>
        <end position="77"/>
    </location>
</feature>
<keyword evidence="2 4" id="KW-0863">Zinc-finger</keyword>
<feature type="compositionally biased region" description="Low complexity" evidence="5">
    <location>
        <begin position="85"/>
        <end position="95"/>
    </location>
</feature>
<feature type="region of interest" description="Disordered" evidence="5">
    <location>
        <begin position="143"/>
        <end position="235"/>
    </location>
</feature>
<dbReference type="GO" id="GO:0000492">
    <property type="term" value="P:box C/D snoRNP assembly"/>
    <property type="evidence" value="ECO:0007669"/>
    <property type="project" value="TreeGrafter"/>
</dbReference>
<feature type="domain" description="C3H1-type" evidence="6">
    <location>
        <begin position="394"/>
        <end position="421"/>
    </location>
</feature>
<protein>
    <recommendedName>
        <fullName evidence="6">C3H1-type domain-containing protein</fullName>
    </recommendedName>
</protein>
<dbReference type="Pfam" id="PF10453">
    <property type="entry name" value="NUFIP1"/>
    <property type="match status" value="1"/>
</dbReference>